<dbReference type="EMBL" id="FWWY01000001">
    <property type="protein sequence ID" value="SMC04337.1"/>
    <property type="molecule type" value="Genomic_DNA"/>
</dbReference>
<dbReference type="Gene3D" id="3.90.1150.10">
    <property type="entry name" value="Aspartate Aminotransferase, domain 1"/>
    <property type="match status" value="1"/>
</dbReference>
<reference evidence="5" key="1">
    <citation type="submission" date="2017-04" db="EMBL/GenBank/DDBJ databases">
        <authorList>
            <person name="Varghese N."/>
            <person name="Submissions S."/>
        </authorList>
    </citation>
    <scope>NUCLEOTIDE SEQUENCE [LARGE SCALE GENOMIC DNA]</scope>
    <source>
        <strain evidence="5">DSM 9293</strain>
    </source>
</reference>
<dbReference type="PIRSF" id="PIRSF000390">
    <property type="entry name" value="PLP_StrS"/>
    <property type="match status" value="1"/>
</dbReference>
<keyword evidence="5" id="KW-1185">Reference proteome</keyword>
<dbReference type="InterPro" id="IPR015421">
    <property type="entry name" value="PyrdxlP-dep_Trfase_major"/>
</dbReference>
<dbReference type="InterPro" id="IPR015424">
    <property type="entry name" value="PyrdxlP-dep_Trfase"/>
</dbReference>
<feature type="active site" description="Proton acceptor" evidence="1">
    <location>
        <position position="184"/>
    </location>
</feature>
<dbReference type="RefSeq" id="WP_084661204.1">
    <property type="nucleotide sequence ID" value="NZ_FWWY01000001.1"/>
</dbReference>
<evidence type="ECO:0000256" key="2">
    <source>
        <dbReference type="PIRSR" id="PIRSR000390-2"/>
    </source>
</evidence>
<dbReference type="PANTHER" id="PTHR30244:SF34">
    <property type="entry name" value="DTDP-4-AMINO-4,6-DIDEOXYGALACTOSE TRANSAMINASE"/>
    <property type="match status" value="1"/>
</dbReference>
<accession>A0A1W1WDI1</accession>
<evidence type="ECO:0000313" key="4">
    <source>
        <dbReference type="EMBL" id="SMC04337.1"/>
    </source>
</evidence>
<evidence type="ECO:0000313" key="5">
    <source>
        <dbReference type="Proteomes" id="UP000192660"/>
    </source>
</evidence>
<dbReference type="GO" id="GO:0000271">
    <property type="term" value="P:polysaccharide biosynthetic process"/>
    <property type="evidence" value="ECO:0007669"/>
    <property type="project" value="TreeGrafter"/>
</dbReference>
<sequence length="385" mass="43181">MREHFLPYNLPDLGPEEEDAVIQALRSHWISRGPLTQKFEEELSQHLHGETVLALASCTAGMHLALLANDIGPGDEVITTPYTFAASVNVIIHVGATPVLVDIEKDTGNIDLSMVEQAITDKTKALLPVHYAGHAVDMRQLNRLRDAYHLVVVEDAAHAMASTYQGQPIGTFGNFTAFSFYATKNLTTGEGGALVVPDPELADKIRILSLHGMSRHAWNRYSAQGSWVYQIEAAGFKYNMTDLQAALGLVQLHKLTRMQKRRQDIARQFAEGLADLPVILPTQRDYAEHAWHLYPLRLITEALSLSRDQFIEELKVRNIGASVHFIPIHLHPYYQMRYGWTPGQFPNAEQFFEAEVSLPLYPSMTDDDVHDVIEAVRDIVLSHSR</sequence>
<dbReference type="AlphaFoldDB" id="A0A1W1WDI1"/>
<protein>
    <submittedName>
        <fullName evidence="4">dTDP-4-amino-4,6-dideoxygalactose transaminase</fullName>
    </submittedName>
</protein>
<evidence type="ECO:0000256" key="1">
    <source>
        <dbReference type="PIRSR" id="PIRSR000390-1"/>
    </source>
</evidence>
<name>A0A1W1WDI1_SULTA</name>
<keyword evidence="2 3" id="KW-0663">Pyridoxal phosphate</keyword>
<dbReference type="Pfam" id="PF01041">
    <property type="entry name" value="DegT_DnrJ_EryC1"/>
    <property type="match status" value="1"/>
</dbReference>
<dbReference type="OrthoDB" id="9810913at2"/>
<dbReference type="InterPro" id="IPR000653">
    <property type="entry name" value="DegT/StrS_aminotransferase"/>
</dbReference>
<dbReference type="PANTHER" id="PTHR30244">
    <property type="entry name" value="TRANSAMINASE"/>
    <property type="match status" value="1"/>
</dbReference>
<dbReference type="InterPro" id="IPR015422">
    <property type="entry name" value="PyrdxlP-dep_Trfase_small"/>
</dbReference>
<organism evidence="4 5">
    <name type="scientific">Sulfobacillus thermosulfidooxidans (strain DSM 9293 / VKM B-1269 / AT-1)</name>
    <dbReference type="NCBI Taxonomy" id="929705"/>
    <lineage>
        <taxon>Bacteria</taxon>
        <taxon>Bacillati</taxon>
        <taxon>Bacillota</taxon>
        <taxon>Clostridia</taxon>
        <taxon>Eubacteriales</taxon>
        <taxon>Clostridiales Family XVII. Incertae Sedis</taxon>
        <taxon>Sulfobacillus</taxon>
    </lineage>
</organism>
<gene>
    <name evidence="4" type="ORF">SAMN00768000_1595</name>
</gene>
<proteinExistence type="inferred from homology"/>
<dbReference type="SUPFAM" id="SSF53383">
    <property type="entry name" value="PLP-dependent transferases"/>
    <property type="match status" value="1"/>
</dbReference>
<dbReference type="CDD" id="cd00616">
    <property type="entry name" value="AHBA_syn"/>
    <property type="match status" value="1"/>
</dbReference>
<dbReference type="GO" id="GO:0030170">
    <property type="term" value="F:pyridoxal phosphate binding"/>
    <property type="evidence" value="ECO:0007669"/>
    <property type="project" value="TreeGrafter"/>
</dbReference>
<feature type="modified residue" description="N6-(pyridoxal phosphate)lysine" evidence="2">
    <location>
        <position position="184"/>
    </location>
</feature>
<evidence type="ECO:0000256" key="3">
    <source>
        <dbReference type="RuleBase" id="RU004508"/>
    </source>
</evidence>
<comment type="similarity">
    <text evidence="3">Belongs to the DegT/DnrJ/EryC1 family.</text>
</comment>
<dbReference type="STRING" id="28034.BFX07_01410"/>
<dbReference type="Gene3D" id="3.40.640.10">
    <property type="entry name" value="Type I PLP-dependent aspartate aminotransferase-like (Major domain)"/>
    <property type="match status" value="1"/>
</dbReference>
<dbReference type="Proteomes" id="UP000192660">
    <property type="component" value="Unassembled WGS sequence"/>
</dbReference>
<dbReference type="GO" id="GO:0008483">
    <property type="term" value="F:transaminase activity"/>
    <property type="evidence" value="ECO:0007669"/>
    <property type="project" value="TreeGrafter"/>
</dbReference>